<accession>A0ABQ6A5K8</accession>
<evidence type="ECO:0000256" key="1">
    <source>
        <dbReference type="SAM" id="SignalP"/>
    </source>
</evidence>
<evidence type="ECO:0000313" key="4">
    <source>
        <dbReference type="Proteomes" id="UP001156641"/>
    </source>
</evidence>
<evidence type="ECO:0000259" key="2">
    <source>
        <dbReference type="Pfam" id="PF13441"/>
    </source>
</evidence>
<keyword evidence="1" id="KW-0732">Signal</keyword>
<reference evidence="4" key="1">
    <citation type="journal article" date="2019" name="Int. J. Syst. Evol. Microbiol.">
        <title>The Global Catalogue of Microorganisms (GCM) 10K type strain sequencing project: providing services to taxonomists for standard genome sequencing and annotation.</title>
        <authorList>
            <consortium name="The Broad Institute Genomics Platform"/>
            <consortium name="The Broad Institute Genome Sequencing Center for Infectious Disease"/>
            <person name="Wu L."/>
            <person name="Ma J."/>
        </authorList>
    </citation>
    <scope>NUCLEOTIDE SEQUENCE [LARGE SCALE GENOMIC DNA]</scope>
    <source>
        <strain evidence="4">NBRC 112502</strain>
    </source>
</reference>
<dbReference type="Pfam" id="PF13441">
    <property type="entry name" value="Gly-zipper_YMGG"/>
    <property type="match status" value="1"/>
</dbReference>
<comment type="caution">
    <text evidence="3">The sequence shown here is derived from an EMBL/GenBank/DDBJ whole genome shotgun (WGS) entry which is preliminary data.</text>
</comment>
<dbReference type="InterPro" id="IPR027367">
    <property type="entry name" value="Gly-zipper_YMGG"/>
</dbReference>
<evidence type="ECO:0000313" key="3">
    <source>
        <dbReference type="EMBL" id="GLR65414.1"/>
    </source>
</evidence>
<organism evidence="3 4">
    <name type="scientific">Acidocella aquatica</name>
    <dbReference type="NCBI Taxonomy" id="1922313"/>
    <lineage>
        <taxon>Bacteria</taxon>
        <taxon>Pseudomonadati</taxon>
        <taxon>Pseudomonadota</taxon>
        <taxon>Alphaproteobacteria</taxon>
        <taxon>Acetobacterales</taxon>
        <taxon>Acidocellaceae</taxon>
        <taxon>Acidocella</taxon>
    </lineage>
</organism>
<protein>
    <recommendedName>
        <fullName evidence="2">YMGG-like Gly-zipper domain-containing protein</fullName>
    </recommendedName>
</protein>
<feature type="signal peptide" evidence="1">
    <location>
        <begin position="1"/>
        <end position="19"/>
    </location>
</feature>
<keyword evidence="4" id="KW-1185">Reference proteome</keyword>
<proteinExistence type="predicted"/>
<feature type="domain" description="YMGG-like Gly-zipper" evidence="2">
    <location>
        <begin position="28"/>
        <end position="69"/>
    </location>
</feature>
<feature type="chain" id="PRO_5046141992" description="YMGG-like Gly-zipper domain-containing protein" evidence="1">
    <location>
        <begin position="20"/>
        <end position="78"/>
    </location>
</feature>
<gene>
    <name evidence="3" type="ORF">GCM10010909_00920</name>
</gene>
<name>A0ABQ6A5K8_9PROT</name>
<dbReference type="PROSITE" id="PS51257">
    <property type="entry name" value="PROKAR_LIPOPROTEIN"/>
    <property type="match status" value="1"/>
</dbReference>
<dbReference type="Proteomes" id="UP001156641">
    <property type="component" value="Unassembled WGS sequence"/>
</dbReference>
<dbReference type="EMBL" id="BSOS01000003">
    <property type="protein sequence ID" value="GLR65414.1"/>
    <property type="molecule type" value="Genomic_DNA"/>
</dbReference>
<sequence>MLHKRMVFIVLSASLITLAGCGYSPGHRALTGGMIGAGAGAIVGAATGMGAGTGALIGGGAGALTGAATTHNQLNLGN</sequence>